<keyword evidence="1" id="KW-1133">Transmembrane helix</keyword>
<reference evidence="2 3" key="1">
    <citation type="submission" date="2016-10" db="EMBL/GenBank/DDBJ databases">
        <authorList>
            <person name="de Groot N.N."/>
        </authorList>
    </citation>
    <scope>NUCLEOTIDE SEQUENCE [LARGE SCALE GENOMIC DNA]</scope>
    <source>
        <strain evidence="2 3">A-4</strain>
    </source>
</reference>
<dbReference type="EMBL" id="FMXP01000005">
    <property type="protein sequence ID" value="SDB08722.1"/>
    <property type="molecule type" value="Genomic_DNA"/>
</dbReference>
<evidence type="ECO:0000313" key="3">
    <source>
        <dbReference type="Proteomes" id="UP000182508"/>
    </source>
</evidence>
<dbReference type="InterPro" id="IPR009406">
    <property type="entry name" value="DUF1056"/>
</dbReference>
<accession>A0A1G6AJY1</accession>
<name>A0A1G6AJY1_9STRE</name>
<evidence type="ECO:0000313" key="2">
    <source>
        <dbReference type="EMBL" id="SDB08722.1"/>
    </source>
</evidence>
<evidence type="ECO:0008006" key="4">
    <source>
        <dbReference type="Google" id="ProtNLM"/>
    </source>
</evidence>
<dbReference type="Proteomes" id="UP000182508">
    <property type="component" value="Unassembled WGS sequence"/>
</dbReference>
<protein>
    <recommendedName>
        <fullName evidence="4">Capsid and scaffold protein</fullName>
    </recommendedName>
</protein>
<keyword evidence="1" id="KW-0472">Membrane</keyword>
<proteinExistence type="predicted"/>
<dbReference type="Pfam" id="PF06341">
    <property type="entry name" value="DUF1056"/>
    <property type="match status" value="1"/>
</dbReference>
<feature type="transmembrane region" description="Helical" evidence="1">
    <location>
        <begin position="12"/>
        <end position="29"/>
    </location>
</feature>
<sequence>MFLKFLQAIWSFFDVLMFILAAITVNLTTYYQQHIAFGISMTVTFVLAGLFSEMVSSKPKE</sequence>
<keyword evidence="1" id="KW-0812">Transmembrane</keyword>
<dbReference type="AlphaFoldDB" id="A0A1G6AJY1"/>
<organism evidence="2 3">
    <name type="scientific">Streptococcus henryi</name>
    <dbReference type="NCBI Taxonomy" id="439219"/>
    <lineage>
        <taxon>Bacteria</taxon>
        <taxon>Bacillati</taxon>
        <taxon>Bacillota</taxon>
        <taxon>Bacilli</taxon>
        <taxon>Lactobacillales</taxon>
        <taxon>Streptococcaceae</taxon>
        <taxon>Streptococcus</taxon>
    </lineage>
</organism>
<dbReference type="STRING" id="439219.SAMN02910293_00426"/>
<feature type="transmembrane region" description="Helical" evidence="1">
    <location>
        <begin position="35"/>
        <end position="55"/>
    </location>
</feature>
<evidence type="ECO:0000256" key="1">
    <source>
        <dbReference type="SAM" id="Phobius"/>
    </source>
</evidence>
<dbReference type="RefSeq" id="WP_074485198.1">
    <property type="nucleotide sequence ID" value="NZ_FMXP01000005.1"/>
</dbReference>
<gene>
    <name evidence="2" type="ORF">SAMN02910293_00426</name>
</gene>
<keyword evidence="3" id="KW-1185">Reference proteome</keyword>